<dbReference type="PATRIC" id="fig|1566026.4.peg.2563"/>
<dbReference type="AlphaFoldDB" id="A0A0L8APJ7"/>
<reference evidence="2" key="1">
    <citation type="submission" date="2014-11" db="EMBL/GenBank/DDBJ databases">
        <title>Genome sequencing of Roseivirga sp. D-25.</title>
        <authorList>
            <person name="Selvaratnam C."/>
            <person name="Thevarajoo S."/>
            <person name="Goh K.M."/>
            <person name="Eee R."/>
            <person name="Chan K.-G."/>
            <person name="Chong C.S."/>
        </authorList>
    </citation>
    <scope>NUCLEOTIDE SEQUENCE [LARGE SCALE GENOMIC DNA]</scope>
    <source>
        <strain evidence="2">D-25</strain>
    </source>
</reference>
<comment type="caution">
    <text evidence="1">The sequence shown here is derived from an EMBL/GenBank/DDBJ whole genome shotgun (WGS) entry which is preliminary data.</text>
</comment>
<organism evidence="1 2">
    <name type="scientific">Roseivirga seohaensis subsp. aquiponti</name>
    <dbReference type="NCBI Taxonomy" id="1566026"/>
    <lineage>
        <taxon>Bacteria</taxon>
        <taxon>Pseudomonadati</taxon>
        <taxon>Bacteroidota</taxon>
        <taxon>Cytophagia</taxon>
        <taxon>Cytophagales</taxon>
        <taxon>Roseivirgaceae</taxon>
        <taxon>Roseivirga</taxon>
    </lineage>
</organism>
<name>A0A0L8APJ7_9BACT</name>
<gene>
    <name evidence="1" type="ORF">OB69_03970</name>
</gene>
<dbReference type="EMBL" id="JSVA01000004">
    <property type="protein sequence ID" value="KOF04145.1"/>
    <property type="molecule type" value="Genomic_DNA"/>
</dbReference>
<proteinExistence type="predicted"/>
<protein>
    <submittedName>
        <fullName evidence="1">Uncharacterized protein</fullName>
    </submittedName>
</protein>
<dbReference type="RefSeq" id="WP_053222383.1">
    <property type="nucleotide sequence ID" value="NZ_JSVA01000004.1"/>
</dbReference>
<sequence length="449" mass="52077">MENEQLLESILEYSEIVGKQEGGWWKYEEWYRKSNFKSWSRTYCYYLVRAARSHKGEISFSKLNDREKGFYEKISIEGPKFIEVAKTFIAESGRDNFVDKKWFFYFLSVAERKSKHLKIARALLKTSIGNVAELENVVDGFSKDYSGTYEIIKGNRKVIYFDLKDDPVNTTRELHIKAVYMDPNDEIMLGTYTTYDEQFVYSGLIVLHQITNEKFSKDEMKPILCSYRLNSKAFIAIPEAIKQYLSLKKRNYRSVPRTVPSLDELQAYLNEYVPLKNKKNRFLELEIPRVYLATPQGSSKQNGNSEKVGQPQNVDQLILEIDLALKNEGVKLISKQTDSNTPASDLKSIDSLKLLKRTRFFILVITNVNKASYSLIQLGWALAHCKYIMLIYNDSCVSDRIKSISTNVINKHIFKSLSSAKERKEIANAIRTFVHDNMEKFVDSNLEKD</sequence>
<keyword evidence="2" id="KW-1185">Reference proteome</keyword>
<accession>A0A0L8APJ7</accession>
<evidence type="ECO:0000313" key="2">
    <source>
        <dbReference type="Proteomes" id="UP000036908"/>
    </source>
</evidence>
<evidence type="ECO:0000313" key="1">
    <source>
        <dbReference type="EMBL" id="KOF04145.1"/>
    </source>
</evidence>
<dbReference type="Proteomes" id="UP000036908">
    <property type="component" value="Unassembled WGS sequence"/>
</dbReference>
<dbReference type="OrthoDB" id="981922at2"/>